<feature type="domain" description="VWFC" evidence="4">
    <location>
        <begin position="243"/>
        <end position="302"/>
    </location>
</feature>
<dbReference type="PROSITE" id="PS50184">
    <property type="entry name" value="VWFC_2"/>
    <property type="match status" value="1"/>
</dbReference>
<feature type="chain" id="PRO_5036485385" description="Chitin-binding type-2 domain-containing protein" evidence="3">
    <location>
        <begin position="25"/>
        <end position="466"/>
    </location>
</feature>
<feature type="transmembrane region" description="Helical" evidence="2">
    <location>
        <begin position="392"/>
        <end position="411"/>
    </location>
</feature>
<dbReference type="Proteomes" id="UP000075882">
    <property type="component" value="Unassembled WGS sequence"/>
</dbReference>
<evidence type="ECO:0000313" key="7">
    <source>
        <dbReference type="EnsemblMetazoa" id="ACOM023035-PA.1"/>
    </source>
</evidence>
<evidence type="ECO:0000256" key="1">
    <source>
        <dbReference type="SAM" id="MobiDB-lite"/>
    </source>
</evidence>
<feature type="domain" description="Chitin-binding type-2" evidence="5">
    <location>
        <begin position="27"/>
        <end position="75"/>
    </location>
</feature>
<evidence type="ECO:0008006" key="8">
    <source>
        <dbReference type="Google" id="ProtNLM"/>
    </source>
</evidence>
<keyword evidence="2" id="KW-1133">Transmembrane helix</keyword>
<name>A0A8W7P1A6_ANOCL</name>
<reference evidence="7" key="1">
    <citation type="submission" date="2022-08" db="UniProtKB">
        <authorList>
            <consortium name="EnsemblMetazoa"/>
        </authorList>
    </citation>
    <scope>IDENTIFICATION</scope>
</reference>
<keyword evidence="3" id="KW-0732">Signal</keyword>
<feature type="signal peptide" evidence="3">
    <location>
        <begin position="1"/>
        <end position="24"/>
    </location>
</feature>
<dbReference type="InterPro" id="IPR001007">
    <property type="entry name" value="VWF_dom"/>
</dbReference>
<dbReference type="InterPro" id="IPR002557">
    <property type="entry name" value="Chitin-bd_dom"/>
</dbReference>
<evidence type="ECO:0000256" key="3">
    <source>
        <dbReference type="SAM" id="SignalP"/>
    </source>
</evidence>
<dbReference type="Gene3D" id="2.170.140.10">
    <property type="entry name" value="Chitin binding domain"/>
    <property type="match status" value="1"/>
</dbReference>
<dbReference type="SUPFAM" id="SSF57603">
    <property type="entry name" value="FnI-like domain"/>
    <property type="match status" value="1"/>
</dbReference>
<dbReference type="VEuPathDB" id="VectorBase:ACON2_043017"/>
<protein>
    <recommendedName>
        <fullName evidence="8">Chitin-binding type-2 domain-containing protein</fullName>
    </recommendedName>
</protein>
<dbReference type="SMART" id="SM00494">
    <property type="entry name" value="ChtBD2"/>
    <property type="match status" value="1"/>
</dbReference>
<dbReference type="Gene3D" id="2.10.22.10">
    <property type="entry name" value="Antistasin, domain 1"/>
    <property type="match status" value="1"/>
</dbReference>
<dbReference type="AlphaFoldDB" id="A0A8W7P1A6"/>
<dbReference type="SUPFAM" id="SSF57262">
    <property type="entry name" value="Leech antihemostatic proteins"/>
    <property type="match status" value="1"/>
</dbReference>
<dbReference type="Pfam" id="PF01607">
    <property type="entry name" value="CBM_14"/>
    <property type="match status" value="1"/>
</dbReference>
<dbReference type="InterPro" id="IPR011061">
    <property type="entry name" value="Hirudin/antistatin"/>
</dbReference>
<dbReference type="Gene3D" id="6.20.200.20">
    <property type="match status" value="1"/>
</dbReference>
<dbReference type="Pfam" id="PF23334">
    <property type="entry name" value="VWC2L_2nd"/>
    <property type="match status" value="1"/>
</dbReference>
<dbReference type="GO" id="GO:0005576">
    <property type="term" value="C:extracellular region"/>
    <property type="evidence" value="ECO:0007669"/>
    <property type="project" value="InterPro"/>
</dbReference>
<dbReference type="EnsemblMetazoa" id="ACOM023035-RA">
    <property type="protein sequence ID" value="ACOM023035-PA.1"/>
    <property type="gene ID" value="ACOM023035"/>
</dbReference>
<evidence type="ECO:0000259" key="4">
    <source>
        <dbReference type="PROSITE" id="PS50184"/>
    </source>
</evidence>
<dbReference type="GO" id="GO:0004867">
    <property type="term" value="F:serine-type endopeptidase inhibitor activity"/>
    <property type="evidence" value="ECO:0007669"/>
    <property type="project" value="InterPro"/>
</dbReference>
<evidence type="ECO:0000259" key="5">
    <source>
        <dbReference type="PROSITE" id="PS50940"/>
    </source>
</evidence>
<dbReference type="InterPro" id="IPR004094">
    <property type="entry name" value="Antistasin-like"/>
</dbReference>
<accession>A0A8W7P1A6</accession>
<organism evidence="7">
    <name type="scientific">Anopheles coluzzii</name>
    <name type="common">African malaria mosquito</name>
    <dbReference type="NCBI Taxonomy" id="1518534"/>
    <lineage>
        <taxon>Eukaryota</taxon>
        <taxon>Metazoa</taxon>
        <taxon>Ecdysozoa</taxon>
        <taxon>Arthropoda</taxon>
        <taxon>Hexapoda</taxon>
        <taxon>Insecta</taxon>
        <taxon>Pterygota</taxon>
        <taxon>Neoptera</taxon>
        <taxon>Endopterygota</taxon>
        <taxon>Diptera</taxon>
        <taxon>Nematocera</taxon>
        <taxon>Culicoidea</taxon>
        <taxon>Culicidae</taxon>
        <taxon>Anophelinae</taxon>
        <taxon>Anopheles</taxon>
    </lineage>
</organism>
<dbReference type="PROSITE" id="PS51252">
    <property type="entry name" value="ANTISTASIN"/>
    <property type="match status" value="1"/>
</dbReference>
<dbReference type="InterPro" id="IPR036508">
    <property type="entry name" value="Chitin-bd_dom_sf"/>
</dbReference>
<dbReference type="PROSITE" id="PS50940">
    <property type="entry name" value="CHIT_BIND_II"/>
    <property type="match status" value="1"/>
</dbReference>
<evidence type="ECO:0000256" key="2">
    <source>
        <dbReference type="SAM" id="Phobius"/>
    </source>
</evidence>
<feature type="domain" description="Antistasin-like" evidence="6">
    <location>
        <begin position="309"/>
        <end position="334"/>
    </location>
</feature>
<evidence type="ECO:0000259" key="6">
    <source>
        <dbReference type="PROSITE" id="PS51252"/>
    </source>
</evidence>
<feature type="region of interest" description="Disordered" evidence="1">
    <location>
        <begin position="441"/>
        <end position="466"/>
    </location>
</feature>
<dbReference type="PROSITE" id="PS01208">
    <property type="entry name" value="VWFC_1"/>
    <property type="match status" value="1"/>
</dbReference>
<keyword evidence="2" id="KW-0472">Membrane</keyword>
<dbReference type="SMART" id="SM00214">
    <property type="entry name" value="VWC"/>
    <property type="match status" value="1"/>
</dbReference>
<sequence>MKFILVIACVGLLVLSVSVPSAQAQQELDCNDPNNIGIFLPHPTDCKKYLNCWQGLLIEGSCPLGLYFDLERQVCEAEARQQQQQQQREVLYLKDLATRCQSVQCPTSCPPDSYLQSPLDLGYADEYDESDSNEREKRAIAMNTNAHGPIKIIPSALQFPYANSVQRLHRHLAKRDTIESPSAAQTDYAELQQLCCPRCTCLPCPEQPVCPPDTKPLIVDQQELQHGQPGNCCPAVHCQPEPVMCFSSTHRTSYPTNATWQEDACTVCRCEAGEPKCQTSLCKPLNCEHKLELPNVCCPVCDPAKSIFCEEHNCAIWCKYGYERRTDGCALCKCLTSPLPAAPIEVIVASTTARTSQDEPSLTVDGHAGDALQDGKQETADRKDGWFNDLRIVLLLAGAVLLLLVIVTLLYRQVTIESVKKWLKLLFRCNQLPQRKTAYNRVSSTAPPIAPTPAPTGVQANDSSMA</sequence>
<keyword evidence="2" id="KW-0812">Transmembrane</keyword>
<dbReference type="GO" id="GO:0008061">
    <property type="term" value="F:chitin binding"/>
    <property type="evidence" value="ECO:0007669"/>
    <property type="project" value="InterPro"/>
</dbReference>
<dbReference type="Pfam" id="PF02822">
    <property type="entry name" value="Antistasin"/>
    <property type="match status" value="1"/>
</dbReference>
<feature type="region of interest" description="Disordered" evidence="1">
    <location>
        <begin position="357"/>
        <end position="377"/>
    </location>
</feature>
<dbReference type="SUPFAM" id="SSF57625">
    <property type="entry name" value="Invertebrate chitin-binding proteins"/>
    <property type="match status" value="1"/>
</dbReference>
<proteinExistence type="predicted"/>
<dbReference type="VEuPathDB" id="VectorBase:ACON2_033514"/>